<accession>A0A523UZ27</accession>
<evidence type="ECO:0000313" key="2">
    <source>
        <dbReference type="Proteomes" id="UP000315525"/>
    </source>
</evidence>
<dbReference type="EMBL" id="SOJN01000009">
    <property type="protein sequence ID" value="TET47763.1"/>
    <property type="molecule type" value="Genomic_DNA"/>
</dbReference>
<reference evidence="1 2" key="1">
    <citation type="submission" date="2019-03" db="EMBL/GenBank/DDBJ databases">
        <title>Metabolic potential of uncultured bacteria and archaea associated with petroleum seepage in deep-sea sediments.</title>
        <authorList>
            <person name="Dong X."/>
            <person name="Hubert C."/>
        </authorList>
    </citation>
    <scope>NUCLEOTIDE SEQUENCE [LARGE SCALE GENOMIC DNA]</scope>
    <source>
        <strain evidence="1">E44_bin18</strain>
    </source>
</reference>
<sequence>MAINWDDISIEDMKTPDANFDVGITEIDCASGKVSFVVSSGGGTGGMTIGELIPWEEFSSRCADMELKVDIEPFKGEDCDTAFQLLLTAEIAKAPDEVRRNVDADNPMDILKEDGSPSWKKFCFAMAVRGMNPKLVPFVEGSFDKSFDLLLKSEIARFTKEKRSGRKQN</sequence>
<name>A0A523UZ27_UNCT6</name>
<organism evidence="1 2">
    <name type="scientific">candidate division TA06 bacterium</name>
    <dbReference type="NCBI Taxonomy" id="2250710"/>
    <lineage>
        <taxon>Bacteria</taxon>
        <taxon>Bacteria division TA06</taxon>
    </lineage>
</organism>
<evidence type="ECO:0000313" key="1">
    <source>
        <dbReference type="EMBL" id="TET47763.1"/>
    </source>
</evidence>
<protein>
    <submittedName>
        <fullName evidence="1">Uncharacterized protein</fullName>
    </submittedName>
</protein>
<gene>
    <name evidence="1" type="ORF">E3J62_00385</name>
</gene>
<comment type="caution">
    <text evidence="1">The sequence shown here is derived from an EMBL/GenBank/DDBJ whole genome shotgun (WGS) entry which is preliminary data.</text>
</comment>
<dbReference type="AlphaFoldDB" id="A0A523UZ27"/>
<dbReference type="Proteomes" id="UP000315525">
    <property type="component" value="Unassembled WGS sequence"/>
</dbReference>
<proteinExistence type="predicted"/>